<proteinExistence type="predicted"/>
<dbReference type="GO" id="GO:0016020">
    <property type="term" value="C:membrane"/>
    <property type="evidence" value="ECO:0007669"/>
    <property type="project" value="UniProtKB-SubCell"/>
</dbReference>
<dbReference type="GO" id="GO:0005783">
    <property type="term" value="C:endoplasmic reticulum"/>
    <property type="evidence" value="ECO:0007669"/>
    <property type="project" value="TreeGrafter"/>
</dbReference>
<reference evidence="7" key="1">
    <citation type="submission" date="2025-08" db="UniProtKB">
        <authorList>
            <consortium name="RefSeq"/>
        </authorList>
    </citation>
    <scope>IDENTIFICATION</scope>
    <source>
        <tissue evidence="7">Whole insect</tissue>
    </source>
</reference>
<evidence type="ECO:0000256" key="3">
    <source>
        <dbReference type="ARBA" id="ARBA00022989"/>
    </source>
</evidence>
<gene>
    <name evidence="7" type="primary">LOC114325014</name>
</gene>
<evidence type="ECO:0000313" key="7">
    <source>
        <dbReference type="RefSeq" id="XP_028128778.1"/>
    </source>
</evidence>
<accession>A0A6P7F4Q3</accession>
<comment type="subcellular location">
    <subcellularLocation>
        <location evidence="1">Membrane</location>
        <topology evidence="1">Multi-pass membrane protein</topology>
    </subcellularLocation>
</comment>
<dbReference type="KEGG" id="dvv:114325014"/>
<feature type="transmembrane region" description="Helical" evidence="5">
    <location>
        <begin position="12"/>
        <end position="33"/>
    </location>
</feature>
<dbReference type="InParanoid" id="A0A6P7F4Q3"/>
<dbReference type="AlphaFoldDB" id="A0A6P7F4Q3"/>
<feature type="domain" description="PIG-P" evidence="6">
    <location>
        <begin position="12"/>
        <end position="156"/>
    </location>
</feature>
<evidence type="ECO:0000256" key="1">
    <source>
        <dbReference type="ARBA" id="ARBA00004141"/>
    </source>
</evidence>
<keyword evidence="3 5" id="KW-1133">Transmembrane helix</keyword>
<keyword evidence="4 5" id="KW-0472">Membrane</keyword>
<dbReference type="RefSeq" id="XP_028128778.1">
    <property type="nucleotide sequence ID" value="XM_028272977.1"/>
</dbReference>
<sequence>MPEHTPAPTPSRAVYGFVMYLSFRIFFIIYVIWAVLPEKCFKAVGIMFLPQRHWAITVPVYLLTVLTTVAFVIYPSLGLCMTPAVDDMRTIKDKVGSKKRHTEVHLDGGSNGTSCVCKDRDKCSRQLYNSIQHTFVNNTIPVSRDLEMWDVSDHLYLNS</sequence>
<dbReference type="PANTHER" id="PTHR46346:SF1">
    <property type="entry name" value="PHOSPHATIDYLINOSITOL N-ACETYLGLUCOSAMINYLTRANSFERASE SUBUNIT P"/>
    <property type="match status" value="1"/>
</dbReference>
<evidence type="ECO:0000259" key="6">
    <source>
        <dbReference type="Pfam" id="PF08510"/>
    </source>
</evidence>
<dbReference type="PANTHER" id="PTHR46346">
    <property type="entry name" value="PHOSPHATIDYLINOSITOL N-ACETYLGLUCOSAMINYLTRANSFERASE SUBUNIT P"/>
    <property type="match status" value="1"/>
</dbReference>
<evidence type="ECO:0000256" key="5">
    <source>
        <dbReference type="SAM" id="Phobius"/>
    </source>
</evidence>
<protein>
    <submittedName>
        <fullName evidence="7">Phosphatidylinositol N-acetylglucosaminyltransferase subunit P-like isoform X1</fullName>
    </submittedName>
</protein>
<dbReference type="InterPro" id="IPR013717">
    <property type="entry name" value="PIG-P"/>
</dbReference>
<evidence type="ECO:0000256" key="4">
    <source>
        <dbReference type="ARBA" id="ARBA00023136"/>
    </source>
</evidence>
<dbReference type="FunCoup" id="A0A6P7F4Q3">
    <property type="interactions" value="79"/>
</dbReference>
<name>A0A6P7F4Q3_DIAVI</name>
<dbReference type="InterPro" id="IPR052263">
    <property type="entry name" value="GPI_Anchor_Biosynth"/>
</dbReference>
<organism evidence="7">
    <name type="scientific">Diabrotica virgifera virgifera</name>
    <name type="common">western corn rootworm</name>
    <dbReference type="NCBI Taxonomy" id="50390"/>
    <lineage>
        <taxon>Eukaryota</taxon>
        <taxon>Metazoa</taxon>
        <taxon>Ecdysozoa</taxon>
        <taxon>Arthropoda</taxon>
        <taxon>Hexapoda</taxon>
        <taxon>Insecta</taxon>
        <taxon>Pterygota</taxon>
        <taxon>Neoptera</taxon>
        <taxon>Endopterygota</taxon>
        <taxon>Coleoptera</taxon>
        <taxon>Polyphaga</taxon>
        <taxon>Cucujiformia</taxon>
        <taxon>Chrysomeloidea</taxon>
        <taxon>Chrysomelidae</taxon>
        <taxon>Galerucinae</taxon>
        <taxon>Diabroticina</taxon>
        <taxon>Diabroticites</taxon>
        <taxon>Diabrotica</taxon>
    </lineage>
</organism>
<feature type="transmembrane region" description="Helical" evidence="5">
    <location>
        <begin position="54"/>
        <end position="74"/>
    </location>
</feature>
<dbReference type="Pfam" id="PF08510">
    <property type="entry name" value="PIG-P"/>
    <property type="match status" value="1"/>
</dbReference>
<keyword evidence="2 5" id="KW-0812">Transmembrane</keyword>
<evidence type="ECO:0000256" key="2">
    <source>
        <dbReference type="ARBA" id="ARBA00022692"/>
    </source>
</evidence>
<dbReference type="GO" id="GO:0006506">
    <property type="term" value="P:GPI anchor biosynthetic process"/>
    <property type="evidence" value="ECO:0007669"/>
    <property type="project" value="TreeGrafter"/>
</dbReference>